<dbReference type="GO" id="GO:0004635">
    <property type="term" value="F:phosphoribosyl-AMP cyclohydrolase activity"/>
    <property type="evidence" value="ECO:0007669"/>
    <property type="project" value="UniProtKB-EC"/>
</dbReference>
<evidence type="ECO:0000256" key="7">
    <source>
        <dbReference type="ARBA" id="ARBA00022801"/>
    </source>
</evidence>
<evidence type="ECO:0000256" key="6">
    <source>
        <dbReference type="ARBA" id="ARBA00022605"/>
    </source>
</evidence>
<comment type="catalytic activity">
    <reaction evidence="1">
        <text>1-(5-phospho-beta-D-ribosyl)-5'-AMP + H2O = 1-(5-phospho-beta-D-ribosyl)-5-[(5-phospho-beta-D-ribosylamino)methylideneamino]imidazole-4-carboxamide</text>
        <dbReference type="Rhea" id="RHEA:20049"/>
        <dbReference type="ChEBI" id="CHEBI:15377"/>
        <dbReference type="ChEBI" id="CHEBI:58435"/>
        <dbReference type="ChEBI" id="CHEBI:59457"/>
        <dbReference type="EC" id="3.5.4.19"/>
    </reaction>
</comment>
<dbReference type="PANTHER" id="PTHR42945:SF1">
    <property type="entry name" value="HISTIDINE BIOSYNTHESIS BIFUNCTIONAL PROTEIN HIS7"/>
    <property type="match status" value="1"/>
</dbReference>
<protein>
    <recommendedName>
        <fullName evidence="4">Histidine biosynthesis bifunctional protein HisIE</fullName>
        <ecNumber evidence="3">3.5.4.19</ecNumber>
    </recommendedName>
</protein>
<dbReference type="NCBIfam" id="NF000768">
    <property type="entry name" value="PRK00051.1"/>
    <property type="match status" value="1"/>
</dbReference>
<evidence type="ECO:0000313" key="12">
    <source>
        <dbReference type="EMBL" id="CAB4731845.1"/>
    </source>
</evidence>
<evidence type="ECO:0000313" key="14">
    <source>
        <dbReference type="EMBL" id="CAB4797444.1"/>
    </source>
</evidence>
<evidence type="ECO:0000256" key="1">
    <source>
        <dbReference type="ARBA" id="ARBA00000024"/>
    </source>
</evidence>
<keyword evidence="5" id="KW-0963">Cytoplasm</keyword>
<evidence type="ECO:0000256" key="3">
    <source>
        <dbReference type="ARBA" id="ARBA00012721"/>
    </source>
</evidence>
<feature type="domain" description="Phosphoribosyl-AMP cyclohydrolase" evidence="9">
    <location>
        <begin position="34"/>
        <end position="107"/>
    </location>
</feature>
<dbReference type="GO" id="GO:0000105">
    <property type="term" value="P:L-histidine biosynthetic process"/>
    <property type="evidence" value="ECO:0007669"/>
    <property type="project" value="UniProtKB-UniPathway"/>
</dbReference>
<organism evidence="10">
    <name type="scientific">freshwater metagenome</name>
    <dbReference type="NCBI Taxonomy" id="449393"/>
    <lineage>
        <taxon>unclassified sequences</taxon>
        <taxon>metagenomes</taxon>
        <taxon>ecological metagenomes</taxon>
    </lineage>
</organism>
<dbReference type="EMBL" id="CAFBQY010000001">
    <property type="protein sequence ID" value="CAB5069654.1"/>
    <property type="molecule type" value="Genomic_DNA"/>
</dbReference>
<evidence type="ECO:0000259" key="9">
    <source>
        <dbReference type="Pfam" id="PF01502"/>
    </source>
</evidence>
<dbReference type="EC" id="3.5.4.19" evidence="3"/>
<evidence type="ECO:0000256" key="4">
    <source>
        <dbReference type="ARBA" id="ARBA00017720"/>
    </source>
</evidence>
<evidence type="ECO:0000313" key="10">
    <source>
        <dbReference type="EMBL" id="CAB4598840.1"/>
    </source>
</evidence>
<evidence type="ECO:0000313" key="17">
    <source>
        <dbReference type="EMBL" id="CAB4979553.1"/>
    </source>
</evidence>
<dbReference type="EMBL" id="CAEZZH010000005">
    <property type="protein sequence ID" value="CAB4753261.1"/>
    <property type="molecule type" value="Genomic_DNA"/>
</dbReference>
<dbReference type="GO" id="GO:0004636">
    <property type="term" value="F:phosphoribosyl-ATP diphosphatase activity"/>
    <property type="evidence" value="ECO:0007669"/>
    <property type="project" value="UniProtKB-ARBA"/>
</dbReference>
<name>A0A6J6GEW0_9ZZZZ</name>
<dbReference type="EMBL" id="CAEZXC010000030">
    <property type="protein sequence ID" value="CAB4675010.1"/>
    <property type="molecule type" value="Genomic_DNA"/>
</dbReference>
<dbReference type="EMBL" id="CAEZYT010000012">
    <property type="protein sequence ID" value="CAB4731845.1"/>
    <property type="molecule type" value="Genomic_DNA"/>
</dbReference>
<dbReference type="FunFam" id="3.10.20.810:FF:000001">
    <property type="entry name" value="Histidine biosynthesis bifunctional protein HisIE"/>
    <property type="match status" value="1"/>
</dbReference>
<accession>A0A6J6GEW0</accession>
<dbReference type="EMBL" id="CAFBPO010000001">
    <property type="protein sequence ID" value="CAB5007925.1"/>
    <property type="molecule type" value="Genomic_DNA"/>
</dbReference>
<evidence type="ECO:0000313" key="18">
    <source>
        <dbReference type="EMBL" id="CAB5007925.1"/>
    </source>
</evidence>
<evidence type="ECO:0000313" key="16">
    <source>
        <dbReference type="EMBL" id="CAB4943600.1"/>
    </source>
</evidence>
<dbReference type="Gene3D" id="3.10.20.810">
    <property type="entry name" value="Phosphoribosyl-AMP cyclohydrolase"/>
    <property type="match status" value="1"/>
</dbReference>
<dbReference type="InterPro" id="IPR026660">
    <property type="entry name" value="PRA-CH"/>
</dbReference>
<dbReference type="AlphaFoldDB" id="A0A6J6GEW0"/>
<dbReference type="EMBL" id="CAFBNM010000001">
    <property type="protein sequence ID" value="CAB4943600.1"/>
    <property type="molecule type" value="Genomic_DNA"/>
</dbReference>
<dbReference type="EMBL" id="CAEZUM010000027">
    <property type="protein sequence ID" value="CAB4598840.1"/>
    <property type="molecule type" value="Genomic_DNA"/>
</dbReference>
<reference evidence="10" key="1">
    <citation type="submission" date="2020-05" db="EMBL/GenBank/DDBJ databases">
        <authorList>
            <person name="Chiriac C."/>
            <person name="Salcher M."/>
            <person name="Ghai R."/>
            <person name="Kavagutti S V."/>
        </authorList>
    </citation>
    <scope>NUCLEOTIDE SEQUENCE</scope>
</reference>
<dbReference type="InterPro" id="IPR002496">
    <property type="entry name" value="PRib_AMP_CycHydrolase_dom"/>
</dbReference>
<keyword evidence="7" id="KW-0378">Hydrolase</keyword>
<evidence type="ECO:0000313" key="11">
    <source>
        <dbReference type="EMBL" id="CAB4675010.1"/>
    </source>
</evidence>
<keyword evidence="8" id="KW-0368">Histidine biosynthesis</keyword>
<comment type="pathway">
    <text evidence="2">Amino-acid biosynthesis; L-histidine biosynthesis; L-histidine from 5-phospho-alpha-D-ribose 1-diphosphate: step 3/9.</text>
</comment>
<dbReference type="Pfam" id="PF01502">
    <property type="entry name" value="PRA-CH"/>
    <property type="match status" value="1"/>
</dbReference>
<evidence type="ECO:0000313" key="15">
    <source>
        <dbReference type="EMBL" id="CAB4840498.1"/>
    </source>
</evidence>
<dbReference type="EMBL" id="CAFAZW010000004">
    <property type="protein sequence ID" value="CAB4840498.1"/>
    <property type="molecule type" value="Genomic_DNA"/>
</dbReference>
<dbReference type="HAMAP" id="MF_01021">
    <property type="entry name" value="HisI"/>
    <property type="match status" value="1"/>
</dbReference>
<evidence type="ECO:0000256" key="2">
    <source>
        <dbReference type="ARBA" id="ARBA00005169"/>
    </source>
</evidence>
<evidence type="ECO:0000313" key="13">
    <source>
        <dbReference type="EMBL" id="CAB4753261.1"/>
    </source>
</evidence>
<dbReference type="InterPro" id="IPR038019">
    <property type="entry name" value="PRib_AMP_CycHydrolase_sf"/>
</dbReference>
<gene>
    <name evidence="10" type="ORF">UFOPK1824_00551</name>
    <name evidence="11" type="ORF">UFOPK2340_00695</name>
    <name evidence="12" type="ORF">UFOPK2772_00379</name>
    <name evidence="13" type="ORF">UFOPK2850_00543</name>
    <name evidence="14" type="ORF">UFOPK3027_00402</name>
    <name evidence="15" type="ORF">UFOPK3256_00379</name>
    <name evidence="16" type="ORF">UFOPK3827_00086</name>
    <name evidence="17" type="ORF">UFOPK3982_00325</name>
    <name evidence="18" type="ORF">UFOPK4120_00066</name>
    <name evidence="19" type="ORF">UFOPK4404_00086</name>
</gene>
<evidence type="ECO:0000256" key="8">
    <source>
        <dbReference type="ARBA" id="ARBA00023102"/>
    </source>
</evidence>
<evidence type="ECO:0000313" key="19">
    <source>
        <dbReference type="EMBL" id="CAB5069654.1"/>
    </source>
</evidence>
<evidence type="ECO:0000256" key="5">
    <source>
        <dbReference type="ARBA" id="ARBA00022490"/>
    </source>
</evidence>
<dbReference type="EMBL" id="CAFAAN010000003">
    <property type="protein sequence ID" value="CAB4797444.1"/>
    <property type="molecule type" value="Genomic_DNA"/>
</dbReference>
<sequence length="120" mass="12946">MSVHLPDDVAARLKNSADLIPTIAQDYKSGEVLMLAYMNADSLAITIDTGHATYWSRSRNELWEKGATSGHTQKVISISLDCDGDALLLQVEQVGAACHTGEISCFHNPISLSAETGEKK</sequence>
<keyword evidence="6" id="KW-0028">Amino-acid biosynthesis</keyword>
<dbReference type="SUPFAM" id="SSF141734">
    <property type="entry name" value="HisI-like"/>
    <property type="match status" value="1"/>
</dbReference>
<dbReference type="PANTHER" id="PTHR42945">
    <property type="entry name" value="HISTIDINE BIOSYNTHESIS BIFUNCTIONAL PROTEIN"/>
    <property type="match status" value="1"/>
</dbReference>
<dbReference type="EMBL" id="CAFBOO010000002">
    <property type="protein sequence ID" value="CAB4979553.1"/>
    <property type="molecule type" value="Genomic_DNA"/>
</dbReference>
<dbReference type="UniPathway" id="UPA00031">
    <property type="reaction ID" value="UER00008"/>
</dbReference>
<proteinExistence type="inferred from homology"/>